<dbReference type="Pfam" id="PF24883">
    <property type="entry name" value="NPHP3_N"/>
    <property type="match status" value="1"/>
</dbReference>
<gene>
    <name evidence="4" type="ORF">G3M48_005955</name>
</gene>
<dbReference type="PANTHER" id="PTHR10039:SF14">
    <property type="entry name" value="NACHT DOMAIN-CONTAINING PROTEIN"/>
    <property type="match status" value="1"/>
</dbReference>
<dbReference type="InterPro" id="IPR011990">
    <property type="entry name" value="TPR-like_helical_dom_sf"/>
</dbReference>
<evidence type="ECO:0000259" key="2">
    <source>
        <dbReference type="Pfam" id="PF24809"/>
    </source>
</evidence>
<evidence type="ECO:0008006" key="6">
    <source>
        <dbReference type="Google" id="ProtNLM"/>
    </source>
</evidence>
<dbReference type="Gene3D" id="1.25.40.10">
    <property type="entry name" value="Tetratricopeptide repeat domain"/>
    <property type="match status" value="1"/>
</dbReference>
<comment type="caution">
    <text evidence="4">The sequence shown here is derived from an EMBL/GenBank/DDBJ whole genome shotgun (WGS) entry which is preliminary data.</text>
</comment>
<feature type="domain" description="Nephrocystin 3-like N-terminal" evidence="3">
    <location>
        <begin position="230"/>
        <end position="400"/>
    </location>
</feature>
<dbReference type="AlphaFoldDB" id="A0AAW0S8W3"/>
<dbReference type="Gene3D" id="3.40.50.300">
    <property type="entry name" value="P-loop containing nucleotide triphosphate hydrolases"/>
    <property type="match status" value="1"/>
</dbReference>
<dbReference type="InterPro" id="IPR027417">
    <property type="entry name" value="P-loop_NTPase"/>
</dbReference>
<dbReference type="SUPFAM" id="SSF48452">
    <property type="entry name" value="TPR-like"/>
    <property type="match status" value="1"/>
</dbReference>
<dbReference type="Proteomes" id="UP001397290">
    <property type="component" value="Unassembled WGS sequence"/>
</dbReference>
<reference evidence="4 5" key="1">
    <citation type="submission" date="2020-02" db="EMBL/GenBank/DDBJ databases">
        <title>Comparative genomics of the hypocrealean fungal genus Beauvera.</title>
        <authorList>
            <person name="Showalter D.N."/>
            <person name="Bushley K.E."/>
            <person name="Rehner S.A."/>
        </authorList>
    </citation>
    <scope>NUCLEOTIDE SEQUENCE [LARGE SCALE GENOMIC DNA]</scope>
    <source>
        <strain evidence="4 5">ARSEF4384</strain>
    </source>
</reference>
<sequence>MQAYQKLQKKRGPIASTLIHICHNLSRFRGAIDTFVQQDPSVSSLVWGSVRVLLQISEDEERSSMVATAGIMEILRHVARWEQNTDIAKTLNSQAVLRTIVSLYQEVLSFLVSGCRWLQKGTFRRLSVSIVTQKWQKWQKFQDKLEKVKVASDLVDKEIQTRSTRRNLETLDKITYDVRGTMTKIDGVMARVQDLTEANSALAPQTIRFFWRWLTSGSLTSIPTVPRAEGTCEWLLSHPLYSSWETRDEKTLLFVHGPSGSGKSVMAGFVHEHLRSSTGRSALYRFHRSDAAMQSTPTTFAASLIYQLLGATAAARLVEVTSQLHQLVHRFPQGPEYCSFNQLWGLACKLLAVRSGTRIVIDALDECNFEGSSGPTPSSFLDQLAEALKTTKSKAIILSRPDPRFEALTATQLSTYMTQDFLLPDILVYATKEYHHLELPTQEIDKTLEYVRSGSHGSFRWTGLFLDYLGRSLNMTDFRARSQMTPPSVNKLYKKAIFESTSSFTQDEIECRKNIILILFSSQRTLKVVELGDALSLRPERTDKIVHQLCKHFISIRSGILQWSHPSVLEFFELYHSKEDSSLGIEFSESHELLATLCLSSLTDERCSSLESIGKFLEAEQGERGPITPAEQPPERPFYNYSSRFWGFHLTRVEMPSNSLLEKVRNFLHSPQFVFWAEYSRVNVGQFVNVLGAHLRLTSWLQQLNEQQRCVLDIDSYAEIPYEKVSQAYADTDHDGLLPWLARTRLGDIYAIMGIGAKERSVRELVYDRLREKLCPEDPVFLQAKAGLAETRLDDGRMRAARIMYGQVTRLQRRVLGPNNAQYLNTLLYEGESAYYMTDFEEAVVIFTKLSAHQLKSNGPDSWQYLTAQLWFGMTALQLHQFEVSLPILKFVFDKRREQHGANDTFASVVQVAMGEVLSLLGRAPEAIANLEESLVMRRASVALPHPQRWDAEFALAKAYYSSDCVQEAQGLLQDIERCISMSAHFERFCLLSHLKGLILAKTERMDEAINLLQGVLDGVEPDQNNRALLWIRLDLAELLRLRKHESDEAQANSNFDHILRDVSGECEPGYPDEPDPPRLLALADKALQLMRDRKFSEAKKLLEKGQAEWFRPSDFWLWIIGNTYQDIR</sequence>
<dbReference type="PANTHER" id="PTHR10039">
    <property type="entry name" value="AMELOGENIN"/>
    <property type="match status" value="1"/>
</dbReference>
<dbReference type="InterPro" id="IPR056125">
    <property type="entry name" value="DUF7708"/>
</dbReference>
<keyword evidence="5" id="KW-1185">Reference proteome</keyword>
<name>A0AAW0S8W3_9HYPO</name>
<protein>
    <recommendedName>
        <fullName evidence="6">NACHT domain-containing protein</fullName>
    </recommendedName>
</protein>
<evidence type="ECO:0000313" key="5">
    <source>
        <dbReference type="Proteomes" id="UP001397290"/>
    </source>
</evidence>
<proteinExistence type="predicted"/>
<organism evidence="4 5">
    <name type="scientific">Beauveria asiatica</name>
    <dbReference type="NCBI Taxonomy" id="1069075"/>
    <lineage>
        <taxon>Eukaryota</taxon>
        <taxon>Fungi</taxon>
        <taxon>Dikarya</taxon>
        <taxon>Ascomycota</taxon>
        <taxon>Pezizomycotina</taxon>
        <taxon>Sordariomycetes</taxon>
        <taxon>Hypocreomycetidae</taxon>
        <taxon>Hypocreales</taxon>
        <taxon>Cordycipitaceae</taxon>
        <taxon>Beauveria</taxon>
    </lineage>
</organism>
<evidence type="ECO:0000259" key="3">
    <source>
        <dbReference type="Pfam" id="PF24883"/>
    </source>
</evidence>
<evidence type="ECO:0000313" key="4">
    <source>
        <dbReference type="EMBL" id="KAK8150860.1"/>
    </source>
</evidence>
<accession>A0AAW0S8W3</accession>
<evidence type="ECO:0000256" key="1">
    <source>
        <dbReference type="ARBA" id="ARBA00022737"/>
    </source>
</evidence>
<dbReference type="InterPro" id="IPR056884">
    <property type="entry name" value="NPHP3-like_N"/>
</dbReference>
<keyword evidence="1" id="KW-0677">Repeat</keyword>
<dbReference type="Pfam" id="PF24809">
    <property type="entry name" value="DUF7708"/>
    <property type="match status" value="1"/>
</dbReference>
<dbReference type="SUPFAM" id="SSF52540">
    <property type="entry name" value="P-loop containing nucleoside triphosphate hydrolases"/>
    <property type="match status" value="1"/>
</dbReference>
<feature type="domain" description="DUF7708" evidence="2">
    <location>
        <begin position="18"/>
        <end position="163"/>
    </location>
</feature>
<dbReference type="EMBL" id="JAAHCF010000004">
    <property type="protein sequence ID" value="KAK8150860.1"/>
    <property type="molecule type" value="Genomic_DNA"/>
</dbReference>